<dbReference type="AlphaFoldDB" id="A0A1I6QHC5"/>
<feature type="transmembrane region" description="Helical" evidence="9">
    <location>
        <begin position="89"/>
        <end position="107"/>
    </location>
</feature>
<evidence type="ECO:0000256" key="5">
    <source>
        <dbReference type="ARBA" id="ARBA00022692"/>
    </source>
</evidence>
<keyword evidence="7 9" id="KW-0472">Membrane</keyword>
<dbReference type="GO" id="GO:0022857">
    <property type="term" value="F:transmembrane transporter activity"/>
    <property type="evidence" value="ECO:0007669"/>
    <property type="project" value="UniProtKB-UniRule"/>
</dbReference>
<dbReference type="GO" id="GO:0015740">
    <property type="term" value="P:C4-dicarboxylate transport"/>
    <property type="evidence" value="ECO:0007669"/>
    <property type="project" value="TreeGrafter"/>
</dbReference>
<keyword evidence="3" id="KW-1003">Cell membrane</keyword>
<dbReference type="GO" id="GO:0005886">
    <property type="term" value="C:plasma membrane"/>
    <property type="evidence" value="ECO:0007669"/>
    <property type="project" value="UniProtKB-SubCell"/>
</dbReference>
<feature type="transmembrane region" description="Helical" evidence="9">
    <location>
        <begin position="12"/>
        <end position="34"/>
    </location>
</feature>
<keyword evidence="4 9" id="KW-0997">Cell inner membrane</keyword>
<evidence type="ECO:0000256" key="4">
    <source>
        <dbReference type="ARBA" id="ARBA00022519"/>
    </source>
</evidence>
<evidence type="ECO:0000256" key="8">
    <source>
        <dbReference type="ARBA" id="ARBA00038436"/>
    </source>
</evidence>
<dbReference type="PANTHER" id="PTHR35011:SF2">
    <property type="entry name" value="2,3-DIKETO-L-GULONATE TRAP TRANSPORTER SMALL PERMEASE PROTEIN YIAM"/>
    <property type="match status" value="1"/>
</dbReference>
<comment type="subunit">
    <text evidence="9">The complex comprises the extracytoplasmic solute receptor protein and the two transmembrane proteins.</text>
</comment>
<dbReference type="OrthoDB" id="7843639at2"/>
<dbReference type="EMBL" id="FPAJ01000001">
    <property type="protein sequence ID" value="SFS51824.1"/>
    <property type="molecule type" value="Genomic_DNA"/>
</dbReference>
<evidence type="ECO:0000256" key="3">
    <source>
        <dbReference type="ARBA" id="ARBA00022475"/>
    </source>
</evidence>
<organism evidence="11 12">
    <name type="scientific">Sulfitobacter marinus</name>
    <dbReference type="NCBI Taxonomy" id="394264"/>
    <lineage>
        <taxon>Bacteria</taxon>
        <taxon>Pseudomonadati</taxon>
        <taxon>Pseudomonadota</taxon>
        <taxon>Alphaproteobacteria</taxon>
        <taxon>Rhodobacterales</taxon>
        <taxon>Roseobacteraceae</taxon>
        <taxon>Sulfitobacter</taxon>
    </lineage>
</organism>
<dbReference type="RefSeq" id="WP_093914947.1">
    <property type="nucleotide sequence ID" value="NZ_FPAJ01000001.1"/>
</dbReference>
<feature type="transmembrane region" description="Helical" evidence="9">
    <location>
        <begin position="40"/>
        <end position="60"/>
    </location>
</feature>
<protein>
    <recommendedName>
        <fullName evidence="9">TRAP transporter small permease protein</fullName>
    </recommendedName>
</protein>
<dbReference type="InterPro" id="IPR055348">
    <property type="entry name" value="DctQ"/>
</dbReference>
<comment type="similarity">
    <text evidence="8 9">Belongs to the TRAP transporter small permease family.</text>
</comment>
<evidence type="ECO:0000256" key="2">
    <source>
        <dbReference type="ARBA" id="ARBA00022448"/>
    </source>
</evidence>
<name>A0A1I6QHC5_9RHOB</name>
<evidence type="ECO:0000313" key="11">
    <source>
        <dbReference type="EMBL" id="SFS51824.1"/>
    </source>
</evidence>
<keyword evidence="5 9" id="KW-0812">Transmembrane</keyword>
<sequence length="161" mass="17898">MFRHATNFGQRVETVCAVLLLVAIVVLVAIASIARVVGSPIIWSVEIAQLCLVWLCMLSADLAMQNGRHFGLSLLSDALSPARKRLLELFNRAVLIILLGLLLYYAWHNAHLMHPRLIGATQMHGSYLHASMVVGLCLLLRTMIAQTYAVWRGTSFMKDTL</sequence>
<gene>
    <name evidence="11" type="ORF">SAMN04488040_0728</name>
</gene>
<evidence type="ECO:0000313" key="12">
    <source>
        <dbReference type="Proteomes" id="UP000199239"/>
    </source>
</evidence>
<dbReference type="Proteomes" id="UP000199239">
    <property type="component" value="Unassembled WGS sequence"/>
</dbReference>
<reference evidence="12" key="1">
    <citation type="submission" date="2016-10" db="EMBL/GenBank/DDBJ databases">
        <authorList>
            <person name="Varghese N."/>
            <person name="Submissions S."/>
        </authorList>
    </citation>
    <scope>NUCLEOTIDE SEQUENCE [LARGE SCALE GENOMIC DNA]</scope>
    <source>
        <strain evidence="12">DSM 23422</strain>
    </source>
</reference>
<evidence type="ECO:0000256" key="9">
    <source>
        <dbReference type="RuleBase" id="RU369079"/>
    </source>
</evidence>
<keyword evidence="12" id="KW-1185">Reference proteome</keyword>
<feature type="domain" description="Tripartite ATP-independent periplasmic transporters DctQ component" evidence="10">
    <location>
        <begin position="24"/>
        <end position="152"/>
    </location>
</feature>
<evidence type="ECO:0000256" key="7">
    <source>
        <dbReference type="ARBA" id="ARBA00023136"/>
    </source>
</evidence>
<dbReference type="Pfam" id="PF04290">
    <property type="entry name" value="DctQ"/>
    <property type="match status" value="1"/>
</dbReference>
<dbReference type="STRING" id="394264.SAMN04488040_0728"/>
<dbReference type="InterPro" id="IPR007387">
    <property type="entry name" value="TRAP_DctQ"/>
</dbReference>
<feature type="transmembrane region" description="Helical" evidence="9">
    <location>
        <begin position="127"/>
        <end position="151"/>
    </location>
</feature>
<comment type="function">
    <text evidence="9">Part of the tripartite ATP-independent periplasmic (TRAP) transport system.</text>
</comment>
<proteinExistence type="inferred from homology"/>
<comment type="subcellular location">
    <subcellularLocation>
        <location evidence="1 9">Cell inner membrane</location>
        <topology evidence="1 9">Multi-pass membrane protein</topology>
    </subcellularLocation>
</comment>
<dbReference type="PANTHER" id="PTHR35011">
    <property type="entry name" value="2,3-DIKETO-L-GULONATE TRAP TRANSPORTER SMALL PERMEASE PROTEIN YIAM"/>
    <property type="match status" value="1"/>
</dbReference>
<evidence type="ECO:0000259" key="10">
    <source>
        <dbReference type="Pfam" id="PF04290"/>
    </source>
</evidence>
<accession>A0A1I6QHC5</accession>
<evidence type="ECO:0000256" key="6">
    <source>
        <dbReference type="ARBA" id="ARBA00022989"/>
    </source>
</evidence>
<evidence type="ECO:0000256" key="1">
    <source>
        <dbReference type="ARBA" id="ARBA00004429"/>
    </source>
</evidence>
<keyword evidence="6 9" id="KW-1133">Transmembrane helix</keyword>
<keyword evidence="2 9" id="KW-0813">Transport</keyword>